<evidence type="ECO:0000256" key="7">
    <source>
        <dbReference type="ARBA" id="ARBA00038166"/>
    </source>
</evidence>
<feature type="transmembrane region" description="Helical" evidence="8">
    <location>
        <begin position="211"/>
        <end position="229"/>
    </location>
</feature>
<gene>
    <name evidence="10" type="ORF">CSSPTR1EN2_LOCUS655</name>
</gene>
<feature type="transmembrane region" description="Helical" evidence="8">
    <location>
        <begin position="241"/>
        <end position="258"/>
    </location>
</feature>
<feature type="transmembrane region" description="Helical" evidence="8">
    <location>
        <begin position="279"/>
        <end position="307"/>
    </location>
</feature>
<evidence type="ECO:0000256" key="2">
    <source>
        <dbReference type="ARBA" id="ARBA00022692"/>
    </source>
</evidence>
<feature type="transmembrane region" description="Helical" evidence="8">
    <location>
        <begin position="133"/>
        <end position="158"/>
    </location>
</feature>
<keyword evidence="3" id="KW-0813">Transport</keyword>
<dbReference type="Proteomes" id="UP001497512">
    <property type="component" value="Chromosome 1"/>
</dbReference>
<evidence type="ECO:0000313" key="11">
    <source>
        <dbReference type="Proteomes" id="UP001497512"/>
    </source>
</evidence>
<accession>A0ABP0T8Z8</accession>
<evidence type="ECO:0000256" key="8">
    <source>
        <dbReference type="SAM" id="Phobius"/>
    </source>
</evidence>
<reference evidence="10 11" key="1">
    <citation type="submission" date="2024-02" db="EMBL/GenBank/DDBJ databases">
        <authorList>
            <consortium name="ELIXIR-Norway"/>
            <consortium name="Elixir Norway"/>
        </authorList>
    </citation>
    <scope>NUCLEOTIDE SEQUENCE [LARGE SCALE GENOMIC DNA]</scope>
</reference>
<feature type="transmembrane region" description="Helical" evidence="8">
    <location>
        <begin position="414"/>
        <end position="435"/>
    </location>
</feature>
<feature type="domain" description="Amino acid transporter transmembrane" evidence="9">
    <location>
        <begin position="128"/>
        <end position="435"/>
    </location>
</feature>
<feature type="transmembrane region" description="Helical" evidence="8">
    <location>
        <begin position="39"/>
        <end position="65"/>
    </location>
</feature>
<evidence type="ECO:0000313" key="10">
    <source>
        <dbReference type="EMBL" id="CAK9190095.1"/>
    </source>
</evidence>
<dbReference type="InterPro" id="IPR013057">
    <property type="entry name" value="AA_transpt_TM"/>
</dbReference>
<feature type="transmembrane region" description="Helical" evidence="8">
    <location>
        <begin position="12"/>
        <end position="33"/>
    </location>
</feature>
<keyword evidence="5 8" id="KW-0472">Membrane</keyword>
<comment type="similarity">
    <text evidence="7">Belongs to the TMEM104 family.</text>
</comment>
<comment type="subcellular location">
    <subcellularLocation>
        <location evidence="1">Membrane</location>
        <topology evidence="1">Multi-pass membrane protein</topology>
    </subcellularLocation>
</comment>
<keyword evidence="6" id="KW-0325">Glycoprotein</keyword>
<evidence type="ECO:0000256" key="5">
    <source>
        <dbReference type="ARBA" id="ARBA00023136"/>
    </source>
</evidence>
<evidence type="ECO:0000256" key="4">
    <source>
        <dbReference type="ARBA" id="ARBA00022989"/>
    </source>
</evidence>
<feature type="transmembrane region" description="Helical" evidence="8">
    <location>
        <begin position="319"/>
        <end position="338"/>
    </location>
</feature>
<organism evidence="10 11">
    <name type="scientific">Sphagnum troendelagicum</name>
    <dbReference type="NCBI Taxonomy" id="128251"/>
    <lineage>
        <taxon>Eukaryota</taxon>
        <taxon>Viridiplantae</taxon>
        <taxon>Streptophyta</taxon>
        <taxon>Embryophyta</taxon>
        <taxon>Bryophyta</taxon>
        <taxon>Sphagnophytina</taxon>
        <taxon>Sphagnopsida</taxon>
        <taxon>Sphagnales</taxon>
        <taxon>Sphagnaceae</taxon>
        <taxon>Sphagnum</taxon>
    </lineage>
</organism>
<evidence type="ECO:0000256" key="3">
    <source>
        <dbReference type="ARBA" id="ARBA00022970"/>
    </source>
</evidence>
<feature type="transmembrane region" description="Helical" evidence="8">
    <location>
        <begin position="385"/>
        <end position="402"/>
    </location>
</feature>
<evidence type="ECO:0000256" key="6">
    <source>
        <dbReference type="ARBA" id="ARBA00023180"/>
    </source>
</evidence>
<evidence type="ECO:0000259" key="9">
    <source>
        <dbReference type="Pfam" id="PF01490"/>
    </source>
</evidence>
<feature type="transmembrane region" description="Helical" evidence="8">
    <location>
        <begin position="178"/>
        <end position="199"/>
    </location>
</feature>
<dbReference type="EMBL" id="OZ019893">
    <property type="protein sequence ID" value="CAK9190095.1"/>
    <property type="molecule type" value="Genomic_DNA"/>
</dbReference>
<dbReference type="PANTHER" id="PTHR16189">
    <property type="entry name" value="TRANSMEMBRANE PROTEIN 104-RELATED"/>
    <property type="match status" value="1"/>
</dbReference>
<sequence length="501" mass="55952">MEENHESQYSPTVACIYVFNLVVGTGILALPSVLITGGWFLGGLFLLLVCFFSFVTVTFMLEAMATANALIRLKKNKVISNNGIDGCTRLSEASDLLLESGAPNLESHLLQPENERQLFQIAKRTELGEMAGLFFNQWGIIFFYTALILYLFGDSVIYSTVVARSLVGFFSGPTPPPWAFDMYLVLFFVFSVPFCLFDFQKTKLLQITTMAVRNICLYTMIILAFVSVAKSGRHDEQVPRFNILALPNLFGGVVYSFMCHHSLPSIVTPMRDKSQVLRIVGMAFVSIIIVYLFLFVSCGLAFGTGVLDPITFNFPPEQYGIVGDVLFLFPVITLSSNFPMLSITLRNNLDVLFHLLSRKARNGLHLETVARSPHQAAQADWHRRILLTLLAVVPPTFFSYIAEHSNMSVDELVGITGAFAGCAVMFIIPAFMVYCSRKVFVTVYLDMTLEENKEATSKLSLPKNVHASPFSGHGWVIVILMWAILAILFNGFENWSKYSSR</sequence>
<dbReference type="PANTHER" id="PTHR16189:SF0">
    <property type="entry name" value="TRANSMEMBRANE PROTEIN 104"/>
    <property type="match status" value="1"/>
</dbReference>
<keyword evidence="11" id="KW-1185">Reference proteome</keyword>
<keyword evidence="4 8" id="KW-1133">Transmembrane helix</keyword>
<name>A0ABP0T8Z8_9BRYO</name>
<keyword evidence="3" id="KW-0029">Amino-acid transport</keyword>
<evidence type="ECO:0000256" key="1">
    <source>
        <dbReference type="ARBA" id="ARBA00004141"/>
    </source>
</evidence>
<protein>
    <recommendedName>
        <fullName evidence="9">Amino acid transporter transmembrane domain-containing protein</fullName>
    </recommendedName>
</protein>
<feature type="transmembrane region" description="Helical" evidence="8">
    <location>
        <begin position="473"/>
        <end position="492"/>
    </location>
</feature>
<keyword evidence="2 8" id="KW-0812">Transmembrane</keyword>
<dbReference type="Pfam" id="PF01490">
    <property type="entry name" value="Aa_trans"/>
    <property type="match status" value="1"/>
</dbReference>
<proteinExistence type="inferred from homology"/>